<gene>
    <name evidence="1" type="ORF">FC14_GL000879</name>
</gene>
<reference evidence="1 2" key="1">
    <citation type="journal article" date="2015" name="Genome Announc.">
        <title>Expanding the biotechnology potential of lactobacilli through comparative genomics of 213 strains and associated genera.</title>
        <authorList>
            <person name="Sun Z."/>
            <person name="Harris H.M."/>
            <person name="McCann A."/>
            <person name="Guo C."/>
            <person name="Argimon S."/>
            <person name="Zhang W."/>
            <person name="Yang X."/>
            <person name="Jeffery I.B."/>
            <person name="Cooney J.C."/>
            <person name="Kagawa T.F."/>
            <person name="Liu W."/>
            <person name="Song Y."/>
            <person name="Salvetti E."/>
            <person name="Wrobel A."/>
            <person name="Rasinkangas P."/>
            <person name="Parkhill J."/>
            <person name="Rea M.C."/>
            <person name="O'Sullivan O."/>
            <person name="Ritari J."/>
            <person name="Douillard F.P."/>
            <person name="Paul Ross R."/>
            <person name="Yang R."/>
            <person name="Briner A.E."/>
            <person name="Felis G.E."/>
            <person name="de Vos W.M."/>
            <person name="Barrangou R."/>
            <person name="Klaenhammer T.R."/>
            <person name="Caufield P.W."/>
            <person name="Cui Y."/>
            <person name="Zhang H."/>
            <person name="O'Toole P.W."/>
        </authorList>
    </citation>
    <scope>NUCLEOTIDE SEQUENCE [LARGE SCALE GENOMIC DNA]</scope>
    <source>
        <strain evidence="1 2">DSM 20509</strain>
    </source>
</reference>
<dbReference type="PATRIC" id="fig|1423718.3.peg.927"/>
<keyword evidence="2" id="KW-1185">Reference proteome</keyword>
<dbReference type="EMBL" id="AYYP01000010">
    <property type="protein sequence ID" value="KRM65860.1"/>
    <property type="molecule type" value="Genomic_DNA"/>
</dbReference>
<proteinExistence type="predicted"/>
<name>A0A0R2AJK3_9LACO</name>
<protein>
    <submittedName>
        <fullName evidence="1">Uncharacterized protein</fullName>
    </submittedName>
</protein>
<comment type="caution">
    <text evidence="1">The sequence shown here is derived from an EMBL/GenBank/DDBJ whole genome shotgun (WGS) entry which is preliminary data.</text>
</comment>
<organism evidence="1 2">
    <name type="scientific">Ligilactobacillus agilis DSM 20509</name>
    <dbReference type="NCBI Taxonomy" id="1423718"/>
    <lineage>
        <taxon>Bacteria</taxon>
        <taxon>Bacillati</taxon>
        <taxon>Bacillota</taxon>
        <taxon>Bacilli</taxon>
        <taxon>Lactobacillales</taxon>
        <taxon>Lactobacillaceae</taxon>
        <taxon>Ligilactobacillus</taxon>
    </lineage>
</organism>
<evidence type="ECO:0000313" key="2">
    <source>
        <dbReference type="Proteomes" id="UP000051008"/>
    </source>
</evidence>
<dbReference type="RefSeq" id="WP_056975914.1">
    <property type="nucleotide sequence ID" value="NZ_AYYP01000010.1"/>
</dbReference>
<dbReference type="Proteomes" id="UP000051008">
    <property type="component" value="Unassembled WGS sequence"/>
</dbReference>
<dbReference type="AlphaFoldDB" id="A0A0R2AJK3"/>
<accession>A0A0R2AJK3</accession>
<sequence length="155" mass="17846">MSAKKRLLGLSVLMSMLTGLTSFYLNQYQQQVQLATQQQDLSKHFTALRLPADLLINSATKQRLIFSALNKSASKYHLNYLEKCADVGYSYDRLGLKPTSNYHNHYTFYVHHLATSMITGNFGDLGTQKDYYRYTYPYLKGYQVILKPLNEAKLL</sequence>
<evidence type="ECO:0000313" key="1">
    <source>
        <dbReference type="EMBL" id="KRM65860.1"/>
    </source>
</evidence>